<comment type="caution">
    <text evidence="2">The sequence shown here is derived from an EMBL/GenBank/DDBJ whole genome shotgun (WGS) entry which is preliminary data.</text>
</comment>
<dbReference type="InterPro" id="IPR036179">
    <property type="entry name" value="Ig-like_dom_sf"/>
</dbReference>
<reference evidence="2 3" key="1">
    <citation type="journal article" date="2024" name="Ann. Entomol. Soc. Am.">
        <title>Genomic analyses of the southern and eastern yellowjacket wasps (Hymenoptera: Vespidae) reveal evolutionary signatures of social life.</title>
        <authorList>
            <person name="Catto M.A."/>
            <person name="Caine P.B."/>
            <person name="Orr S.E."/>
            <person name="Hunt B.G."/>
            <person name="Goodisman M.A.D."/>
        </authorList>
    </citation>
    <scope>NUCLEOTIDE SEQUENCE [LARGE SCALE GENOMIC DNA]</scope>
    <source>
        <strain evidence="2">232</strain>
        <tissue evidence="2">Head and thorax</tissue>
    </source>
</reference>
<feature type="compositionally biased region" description="Basic and acidic residues" evidence="1">
    <location>
        <begin position="167"/>
        <end position="180"/>
    </location>
</feature>
<protein>
    <submittedName>
        <fullName evidence="2">Irregular chiasm C-roughest protein isoform X1</fullName>
    </submittedName>
</protein>
<evidence type="ECO:0000256" key="1">
    <source>
        <dbReference type="SAM" id="MobiDB-lite"/>
    </source>
</evidence>
<proteinExistence type="predicted"/>
<evidence type="ECO:0000313" key="3">
    <source>
        <dbReference type="Proteomes" id="UP001607303"/>
    </source>
</evidence>
<feature type="region of interest" description="Disordered" evidence="1">
    <location>
        <begin position="167"/>
        <end position="188"/>
    </location>
</feature>
<dbReference type="SUPFAM" id="SSF48726">
    <property type="entry name" value="Immunoglobulin"/>
    <property type="match status" value="1"/>
</dbReference>
<organism evidence="2 3">
    <name type="scientific">Vespula maculifrons</name>
    <name type="common">Eastern yellow jacket</name>
    <name type="synonym">Wasp</name>
    <dbReference type="NCBI Taxonomy" id="7453"/>
    <lineage>
        <taxon>Eukaryota</taxon>
        <taxon>Metazoa</taxon>
        <taxon>Ecdysozoa</taxon>
        <taxon>Arthropoda</taxon>
        <taxon>Hexapoda</taxon>
        <taxon>Insecta</taxon>
        <taxon>Pterygota</taxon>
        <taxon>Neoptera</taxon>
        <taxon>Endopterygota</taxon>
        <taxon>Hymenoptera</taxon>
        <taxon>Apocrita</taxon>
        <taxon>Aculeata</taxon>
        <taxon>Vespoidea</taxon>
        <taxon>Vespidae</taxon>
        <taxon>Vespinae</taxon>
        <taxon>Vespula</taxon>
    </lineage>
</organism>
<keyword evidence="3" id="KW-1185">Reference proteome</keyword>
<gene>
    <name evidence="2" type="ORF">V1477_003721</name>
</gene>
<evidence type="ECO:0000313" key="2">
    <source>
        <dbReference type="EMBL" id="KAL2747826.1"/>
    </source>
</evidence>
<dbReference type="EMBL" id="JAYRBN010000034">
    <property type="protein sequence ID" value="KAL2747826.1"/>
    <property type="molecule type" value="Genomic_DNA"/>
</dbReference>
<dbReference type="Proteomes" id="UP001607303">
    <property type="component" value="Unassembled WGS sequence"/>
</dbReference>
<accession>A0ABD2CS60</accession>
<dbReference type="AlphaFoldDB" id="A0ABD2CS60"/>
<name>A0ABD2CS60_VESMC</name>
<sequence>MVYRRFVDKRRPMVYPPNQTVTANEGEPLDVIVEFCAEPSYTRVFWMSEQQVYVPGGPSRDGIQALGIENGGTETCYRAILRFETIQWSHAGEWLLLVRSSKGIADASVLLNPRPPPFDGSSDSPSLPDLGHYTTAASTLNHTVVRIFGKSFEGDESGERVVERADNEGMRGRVEEKEYKSSTASRGRENVQSFDVDFDNVARIKTINKMKKVGKARKYSTTWKQD</sequence>